<protein>
    <recommendedName>
        <fullName evidence="3">NB-ARC domain-containing protein</fullName>
    </recommendedName>
</protein>
<evidence type="ECO:0000313" key="2">
    <source>
        <dbReference type="Proteomes" id="UP000295345"/>
    </source>
</evidence>
<comment type="caution">
    <text evidence="1">The sequence shown here is derived from an EMBL/GenBank/DDBJ whole genome shotgun (WGS) entry which is preliminary data.</text>
</comment>
<dbReference type="PANTHER" id="PTHR47691">
    <property type="entry name" value="REGULATOR-RELATED"/>
    <property type="match status" value="1"/>
</dbReference>
<keyword evidence="2" id="KW-1185">Reference proteome</keyword>
<dbReference type="PRINTS" id="PR00364">
    <property type="entry name" value="DISEASERSIST"/>
</dbReference>
<evidence type="ECO:0008006" key="3">
    <source>
        <dbReference type="Google" id="ProtNLM"/>
    </source>
</evidence>
<organism evidence="1 2">
    <name type="scientific">Streptomyces hainanensis</name>
    <dbReference type="NCBI Taxonomy" id="402648"/>
    <lineage>
        <taxon>Bacteria</taxon>
        <taxon>Bacillati</taxon>
        <taxon>Actinomycetota</taxon>
        <taxon>Actinomycetes</taxon>
        <taxon>Kitasatosporales</taxon>
        <taxon>Streptomycetaceae</taxon>
        <taxon>Streptomyces</taxon>
    </lineage>
</organism>
<dbReference type="OrthoDB" id="3311584at2"/>
<dbReference type="SUPFAM" id="SSF48452">
    <property type="entry name" value="TPR-like"/>
    <property type="match status" value="1"/>
</dbReference>
<dbReference type="AlphaFoldDB" id="A0A4R4TB28"/>
<dbReference type="Proteomes" id="UP000295345">
    <property type="component" value="Unassembled WGS sequence"/>
</dbReference>
<dbReference type="PANTHER" id="PTHR47691:SF3">
    <property type="entry name" value="HTH-TYPE TRANSCRIPTIONAL REGULATOR RV0890C-RELATED"/>
    <property type="match status" value="1"/>
</dbReference>
<dbReference type="Gene3D" id="1.25.40.10">
    <property type="entry name" value="Tetratricopeptide repeat domain"/>
    <property type="match status" value="1"/>
</dbReference>
<dbReference type="GO" id="GO:0043531">
    <property type="term" value="F:ADP binding"/>
    <property type="evidence" value="ECO:0007669"/>
    <property type="project" value="InterPro"/>
</dbReference>
<dbReference type="InterPro" id="IPR027417">
    <property type="entry name" value="P-loop_NTPase"/>
</dbReference>
<gene>
    <name evidence="1" type="ORF">E1283_15375</name>
</gene>
<name>A0A4R4TB28_9ACTN</name>
<reference evidence="1 2" key="1">
    <citation type="submission" date="2019-03" db="EMBL/GenBank/DDBJ databases">
        <title>Draft genome sequences of novel Actinobacteria.</title>
        <authorList>
            <person name="Sahin N."/>
            <person name="Ay H."/>
            <person name="Saygin H."/>
        </authorList>
    </citation>
    <scope>NUCLEOTIDE SEQUENCE [LARGE SCALE GENOMIC DNA]</scope>
    <source>
        <strain evidence="1 2">DSM 41900</strain>
    </source>
</reference>
<dbReference type="EMBL" id="SMKI01000143">
    <property type="protein sequence ID" value="TDC74531.1"/>
    <property type="molecule type" value="Genomic_DNA"/>
</dbReference>
<proteinExistence type="predicted"/>
<sequence>MRNEVSHVFAHTVIQAGGNVEFHAQQAVVAPPRRPAQVPPSTPWWVDRVRSLNEWRALLGSTEWAGVSVSVLSGMRGVGKSALASRMAEEAGDRFPGGQIYVNLADWRDHRGRVDVSGALRACLRSLGIMDAHLPPSLPELRNDFRSMTATAAVLVVLDEVTEPAQVDPFVPAARGSIVLAVSSGTLRELVVEGARLVRVEPLDAPSAVGLLVARCGQRVLGEERAAAEQLIEWCGRLPLALDVIAGRLALHPEEGLRDLVGELTDESRRLDGFSSGRNDALPAALTLVYRDLPPDCRRLFRGLGYFPGPEFDAHIAAAVLGDAPPQSARRVLRTLDEANLITAVASGRYRLHELVRLFAQARAAESAEDERRGVARRLIEYFTVRAACADRAIMGDRLRVTSHERLLAGVPDPFDGEDGKRAALEWLRTQRANALAVLRQAVDHELWTPAWQLAESLTALYLNERYVRDWITTAELGIEAAVRGEDKEAEARLRCLYSRPLLDEGRVEQARAELRIAVARAAETDNVLLRASAAEFLGRAWEREDTARAIELFAEAARLSEEADAPRGVALALYFTGCAESIRERPEAAVGYLTHALGRFMDRETRSYDRRMAGRSLVALGEAQRARGRPDEATARLVEGARLLQKTGATHYELPARRLLVEIAEADGDLDAQRRHLERVVAILTAGGSPEAAVARARLDTLSQAP</sequence>
<dbReference type="Gene3D" id="3.40.50.300">
    <property type="entry name" value="P-loop containing nucleotide triphosphate hydrolases"/>
    <property type="match status" value="1"/>
</dbReference>
<evidence type="ECO:0000313" key="1">
    <source>
        <dbReference type="EMBL" id="TDC74531.1"/>
    </source>
</evidence>
<dbReference type="InterPro" id="IPR011990">
    <property type="entry name" value="TPR-like_helical_dom_sf"/>
</dbReference>
<dbReference type="SUPFAM" id="SSF52540">
    <property type="entry name" value="P-loop containing nucleoside triphosphate hydrolases"/>
    <property type="match status" value="1"/>
</dbReference>
<accession>A0A4R4TB28</accession>
<dbReference type="RefSeq" id="WP_132818601.1">
    <property type="nucleotide sequence ID" value="NZ_SMKI01000143.1"/>
</dbReference>